<dbReference type="PIRSF" id="PIRSF028408">
    <property type="entry name" value="UCP028408"/>
    <property type="match status" value="1"/>
</dbReference>
<evidence type="ECO:0000259" key="1">
    <source>
        <dbReference type="Pfam" id="PF09983"/>
    </source>
</evidence>
<dbReference type="Pfam" id="PF11795">
    <property type="entry name" value="DUF3322"/>
    <property type="match status" value="1"/>
</dbReference>
<proteinExistence type="predicted"/>
<dbReference type="Pfam" id="PF09983">
    <property type="entry name" value="JetD_C"/>
    <property type="match status" value="1"/>
</dbReference>
<name>A0ABY6BK73_9GAMM</name>
<feature type="domain" description="Wadjet protein JetD C-terminal" evidence="1">
    <location>
        <begin position="209"/>
        <end position="385"/>
    </location>
</feature>
<keyword evidence="4" id="KW-1185">Reference proteome</keyword>
<dbReference type="EMBL" id="CP104694">
    <property type="protein sequence ID" value="UXI69793.1"/>
    <property type="molecule type" value="Genomic_DNA"/>
</dbReference>
<organism evidence="3 4">
    <name type="scientific">Tahibacter amnicola</name>
    <dbReference type="NCBI Taxonomy" id="2976241"/>
    <lineage>
        <taxon>Bacteria</taxon>
        <taxon>Pseudomonadati</taxon>
        <taxon>Pseudomonadota</taxon>
        <taxon>Gammaproteobacteria</taxon>
        <taxon>Lysobacterales</taxon>
        <taxon>Rhodanobacteraceae</taxon>
        <taxon>Tahibacter</taxon>
    </lineage>
</organism>
<dbReference type="InterPro" id="IPR014544">
    <property type="entry name" value="UCP028408"/>
</dbReference>
<evidence type="ECO:0000313" key="3">
    <source>
        <dbReference type="EMBL" id="UXI69793.1"/>
    </source>
</evidence>
<evidence type="ECO:0000313" key="4">
    <source>
        <dbReference type="Proteomes" id="UP001064632"/>
    </source>
</evidence>
<dbReference type="InterPro" id="IPR024534">
    <property type="entry name" value="JetD_C"/>
</dbReference>
<feature type="domain" description="DUF3322" evidence="2">
    <location>
        <begin position="7"/>
        <end position="186"/>
    </location>
</feature>
<dbReference type="InterPro" id="IPR024537">
    <property type="entry name" value="DUF3322"/>
</dbReference>
<gene>
    <name evidence="3" type="ORF">N4264_09230</name>
</gene>
<dbReference type="RefSeq" id="WP_261696746.1">
    <property type="nucleotide sequence ID" value="NZ_CP104694.1"/>
</dbReference>
<accession>A0ABY6BK73</accession>
<reference evidence="3" key="1">
    <citation type="submission" date="2022-09" db="EMBL/GenBank/DDBJ databases">
        <title>Tahibacter sp. nov., isolated from a fresh water.</title>
        <authorList>
            <person name="Baek J.H."/>
            <person name="Lee J.K."/>
            <person name="Kim J.M."/>
            <person name="Jeon C.O."/>
        </authorList>
    </citation>
    <scope>NUCLEOTIDE SEQUENCE</scope>
    <source>
        <strain evidence="3">W38</strain>
    </source>
</reference>
<dbReference type="Proteomes" id="UP001064632">
    <property type="component" value="Chromosome"/>
</dbReference>
<sequence length="395" mass="45033">MRWSDVTDIRSQLERRWEKGELLRDLLREASQFPLRIALRTPDTRDITERFDAVRAWASGLAAGAPIRLEWTEIRHRVQGTQRLPCGAWIDSLDGAVAWLGKQQEIAQFRDIIATTRKECPAAVSWLEKRPLEALALAPDWSRLLAVVRWLRDTPRPGIYLRQVDLPGVHSKFIESHRRVLAELLDLVLPADQINSARTGVGHFSARYGFREKPVRLRFRLLDPQVSLIPGAPGADITLDEHSFSRLDLPLQRVFITENETNFLAFPPVSGAMILFGAGYGWEGLASADWLTRSTLFYWGDIDTHGFAILDQLRARFPAARSFLMDRATLEAHASAWGQEDTPVRAELGRLSVPEHALYDDLRHDRIRPGLRLEQEHVRFQWCIDRLAGLSCQSD</sequence>
<evidence type="ECO:0000259" key="2">
    <source>
        <dbReference type="Pfam" id="PF11795"/>
    </source>
</evidence>
<protein>
    <submittedName>
        <fullName evidence="3">DUF3322 domain-containing protein</fullName>
    </submittedName>
</protein>